<comment type="caution">
    <text evidence="1">The sequence shown here is derived from an EMBL/GenBank/DDBJ whole genome shotgun (WGS) entry which is preliminary data.</text>
</comment>
<dbReference type="Proteomes" id="UP001209878">
    <property type="component" value="Unassembled WGS sequence"/>
</dbReference>
<sequence>MAVMEQLGNVFPQPDADDHFNDHVIGMEIDHLSALIRRVIRAYLTMKGKMWSF</sequence>
<dbReference type="AlphaFoldDB" id="A0AAD9JKG2"/>
<gene>
    <name evidence="1" type="ORF">NP493_2151g00012</name>
</gene>
<name>A0AAD9JKG2_RIDPI</name>
<proteinExistence type="predicted"/>
<accession>A0AAD9JKG2</accession>
<evidence type="ECO:0000313" key="2">
    <source>
        <dbReference type="Proteomes" id="UP001209878"/>
    </source>
</evidence>
<reference evidence="1" key="1">
    <citation type="journal article" date="2023" name="Mol. Biol. Evol.">
        <title>Third-Generation Sequencing Reveals the Adaptive Role of the Epigenome in Three Deep-Sea Polychaetes.</title>
        <authorList>
            <person name="Perez M."/>
            <person name="Aroh O."/>
            <person name="Sun Y."/>
            <person name="Lan Y."/>
            <person name="Juniper S.K."/>
            <person name="Young C.R."/>
            <person name="Angers B."/>
            <person name="Qian P.Y."/>
        </authorList>
    </citation>
    <scope>NUCLEOTIDE SEQUENCE</scope>
    <source>
        <strain evidence="1">R07B-5</strain>
    </source>
</reference>
<protein>
    <submittedName>
        <fullName evidence="1">Uncharacterized protein</fullName>
    </submittedName>
</protein>
<evidence type="ECO:0000313" key="1">
    <source>
        <dbReference type="EMBL" id="KAK2154709.1"/>
    </source>
</evidence>
<dbReference type="EMBL" id="JAODUO010002147">
    <property type="protein sequence ID" value="KAK2154709.1"/>
    <property type="molecule type" value="Genomic_DNA"/>
</dbReference>
<keyword evidence="2" id="KW-1185">Reference proteome</keyword>
<organism evidence="1 2">
    <name type="scientific">Ridgeia piscesae</name>
    <name type="common">Tubeworm</name>
    <dbReference type="NCBI Taxonomy" id="27915"/>
    <lineage>
        <taxon>Eukaryota</taxon>
        <taxon>Metazoa</taxon>
        <taxon>Spiralia</taxon>
        <taxon>Lophotrochozoa</taxon>
        <taxon>Annelida</taxon>
        <taxon>Polychaeta</taxon>
        <taxon>Sedentaria</taxon>
        <taxon>Canalipalpata</taxon>
        <taxon>Sabellida</taxon>
        <taxon>Siboglinidae</taxon>
        <taxon>Ridgeia</taxon>
    </lineage>
</organism>